<feature type="signal peptide" evidence="17">
    <location>
        <begin position="1"/>
        <end position="20"/>
    </location>
</feature>
<feature type="transmembrane region" description="Helical" evidence="16">
    <location>
        <begin position="183"/>
        <end position="201"/>
    </location>
</feature>
<evidence type="ECO:0000256" key="3">
    <source>
        <dbReference type="ARBA" id="ARBA00004613"/>
    </source>
</evidence>
<comment type="subcellular location">
    <subcellularLocation>
        <location evidence="2">Membrane</location>
        <topology evidence="2">Lipid-anchor</topology>
        <topology evidence="2">GPI-anchor</topology>
    </subcellularLocation>
    <subcellularLocation>
        <location evidence="1">Membrane</location>
        <topology evidence="1">Multi-pass membrane protein</topology>
    </subcellularLocation>
    <subcellularLocation>
        <location evidence="3">Secreted</location>
    </subcellularLocation>
</comment>
<evidence type="ECO:0000256" key="2">
    <source>
        <dbReference type="ARBA" id="ARBA00004589"/>
    </source>
</evidence>
<reference evidence="19" key="1">
    <citation type="journal article" date="2021" name="Nat. Commun.">
        <title>Genetic determinants of endophytism in the Arabidopsis root mycobiome.</title>
        <authorList>
            <person name="Mesny F."/>
            <person name="Miyauchi S."/>
            <person name="Thiergart T."/>
            <person name="Pickel B."/>
            <person name="Atanasova L."/>
            <person name="Karlsson M."/>
            <person name="Huettel B."/>
            <person name="Barry K.W."/>
            <person name="Haridas S."/>
            <person name="Chen C."/>
            <person name="Bauer D."/>
            <person name="Andreopoulos W."/>
            <person name="Pangilinan J."/>
            <person name="LaButti K."/>
            <person name="Riley R."/>
            <person name="Lipzen A."/>
            <person name="Clum A."/>
            <person name="Drula E."/>
            <person name="Henrissat B."/>
            <person name="Kohler A."/>
            <person name="Grigoriev I.V."/>
            <person name="Martin F.M."/>
            <person name="Hacquard S."/>
        </authorList>
    </citation>
    <scope>NUCLEOTIDE SEQUENCE</scope>
    <source>
        <strain evidence="19">MPI-CAGE-AT-0021</strain>
    </source>
</reference>
<dbReference type="GO" id="GO:0098552">
    <property type="term" value="C:side of membrane"/>
    <property type="evidence" value="ECO:0007669"/>
    <property type="project" value="UniProtKB-KW"/>
</dbReference>
<keyword evidence="12" id="KW-0449">Lipoprotein</keyword>
<dbReference type="GO" id="GO:0005576">
    <property type="term" value="C:extracellular region"/>
    <property type="evidence" value="ECO:0007669"/>
    <property type="project" value="UniProtKB-SubCell"/>
</dbReference>
<keyword evidence="6" id="KW-0336">GPI-anchor</keyword>
<evidence type="ECO:0000256" key="16">
    <source>
        <dbReference type="SAM" id="Phobius"/>
    </source>
</evidence>
<keyword evidence="6" id="KW-0325">Glycoprotein</keyword>
<dbReference type="PANTHER" id="PTHR33048:SF160">
    <property type="entry name" value="SAT4 FAMILY MEMBRANE PROTEIN"/>
    <property type="match status" value="1"/>
</dbReference>
<feature type="disulfide bond" evidence="14">
    <location>
        <begin position="33"/>
        <end position="73"/>
    </location>
</feature>
<feature type="transmembrane region" description="Helical" evidence="16">
    <location>
        <begin position="133"/>
        <end position="163"/>
    </location>
</feature>
<evidence type="ECO:0000256" key="9">
    <source>
        <dbReference type="ARBA" id="ARBA00022989"/>
    </source>
</evidence>
<evidence type="ECO:0000256" key="5">
    <source>
        <dbReference type="ARBA" id="ARBA00022525"/>
    </source>
</evidence>
<feature type="compositionally biased region" description="Polar residues" evidence="15">
    <location>
        <begin position="374"/>
        <end position="386"/>
    </location>
</feature>
<protein>
    <recommendedName>
        <fullName evidence="18">CFEM domain-containing protein</fullName>
    </recommendedName>
</protein>
<evidence type="ECO:0000256" key="12">
    <source>
        <dbReference type="ARBA" id="ARBA00023288"/>
    </source>
</evidence>
<feature type="disulfide bond" evidence="14">
    <location>
        <begin position="47"/>
        <end position="54"/>
    </location>
</feature>
<keyword evidence="5" id="KW-0964">Secreted</keyword>
<comment type="caution">
    <text evidence="14">Lacks conserved residue(s) required for the propagation of feature annotation.</text>
</comment>
<feature type="transmembrane region" description="Helical" evidence="16">
    <location>
        <begin position="102"/>
        <end position="121"/>
    </location>
</feature>
<name>A0A9P9FC04_9HYPO</name>
<evidence type="ECO:0000256" key="17">
    <source>
        <dbReference type="SAM" id="SignalP"/>
    </source>
</evidence>
<evidence type="ECO:0000256" key="8">
    <source>
        <dbReference type="ARBA" id="ARBA00022729"/>
    </source>
</evidence>
<dbReference type="SMART" id="SM00747">
    <property type="entry name" value="CFEM"/>
    <property type="match status" value="1"/>
</dbReference>
<evidence type="ECO:0000256" key="4">
    <source>
        <dbReference type="ARBA" id="ARBA00010031"/>
    </source>
</evidence>
<evidence type="ECO:0000256" key="11">
    <source>
        <dbReference type="ARBA" id="ARBA00023157"/>
    </source>
</evidence>
<dbReference type="PROSITE" id="PS52012">
    <property type="entry name" value="CFEM"/>
    <property type="match status" value="1"/>
</dbReference>
<dbReference type="Pfam" id="PF20684">
    <property type="entry name" value="Fung_rhodopsin"/>
    <property type="match status" value="1"/>
</dbReference>
<dbReference type="Proteomes" id="UP000717696">
    <property type="component" value="Unassembled WGS sequence"/>
</dbReference>
<gene>
    <name evidence="19" type="ORF">B0J13DRAFT_650714</name>
</gene>
<evidence type="ECO:0000313" key="20">
    <source>
        <dbReference type="Proteomes" id="UP000717696"/>
    </source>
</evidence>
<keyword evidence="11 14" id="KW-1015">Disulfide bond</keyword>
<feature type="transmembrane region" description="Helical" evidence="16">
    <location>
        <begin position="261"/>
        <end position="283"/>
    </location>
</feature>
<dbReference type="PANTHER" id="PTHR33048">
    <property type="entry name" value="PTH11-LIKE INTEGRAL MEMBRANE PROTEIN (AFU_ORTHOLOGUE AFUA_5G11245)"/>
    <property type="match status" value="1"/>
</dbReference>
<comment type="caution">
    <text evidence="19">The sequence shown here is derived from an EMBL/GenBank/DDBJ whole genome shotgun (WGS) entry which is preliminary data.</text>
</comment>
<evidence type="ECO:0000256" key="7">
    <source>
        <dbReference type="ARBA" id="ARBA00022692"/>
    </source>
</evidence>
<evidence type="ECO:0000256" key="13">
    <source>
        <dbReference type="ARBA" id="ARBA00038359"/>
    </source>
</evidence>
<evidence type="ECO:0000256" key="15">
    <source>
        <dbReference type="SAM" id="MobiDB-lite"/>
    </source>
</evidence>
<keyword evidence="8 17" id="KW-0732">Signal</keyword>
<evidence type="ECO:0000256" key="1">
    <source>
        <dbReference type="ARBA" id="ARBA00004141"/>
    </source>
</evidence>
<keyword evidence="20" id="KW-1185">Reference proteome</keyword>
<feature type="disulfide bond" evidence="14">
    <location>
        <begin position="37"/>
        <end position="68"/>
    </location>
</feature>
<keyword evidence="10 16" id="KW-0472">Membrane</keyword>
<proteinExistence type="inferred from homology"/>
<feature type="transmembrane region" description="Helical" evidence="16">
    <location>
        <begin position="295"/>
        <end position="315"/>
    </location>
</feature>
<feature type="domain" description="CFEM" evidence="18">
    <location>
        <begin position="5"/>
        <end position="116"/>
    </location>
</feature>
<feature type="region of interest" description="Disordered" evidence="15">
    <location>
        <begin position="374"/>
        <end position="396"/>
    </location>
</feature>
<dbReference type="InterPro" id="IPR008427">
    <property type="entry name" value="Extracellular_membr_CFEM_dom"/>
</dbReference>
<evidence type="ECO:0000256" key="10">
    <source>
        <dbReference type="ARBA" id="ARBA00023136"/>
    </source>
</evidence>
<evidence type="ECO:0000256" key="14">
    <source>
        <dbReference type="PROSITE-ProRule" id="PRU01356"/>
    </source>
</evidence>
<evidence type="ECO:0000256" key="6">
    <source>
        <dbReference type="ARBA" id="ARBA00022622"/>
    </source>
</evidence>
<dbReference type="Pfam" id="PF05730">
    <property type="entry name" value="CFEM"/>
    <property type="match status" value="1"/>
</dbReference>
<comment type="similarity">
    <text evidence="13">Belongs to the SAT4 family.</text>
</comment>
<feature type="compositionally biased region" description="Basic and acidic residues" evidence="15">
    <location>
        <begin position="387"/>
        <end position="396"/>
    </location>
</feature>
<organism evidence="19 20">
    <name type="scientific">Dactylonectria estremocensis</name>
    <dbReference type="NCBI Taxonomy" id="1079267"/>
    <lineage>
        <taxon>Eukaryota</taxon>
        <taxon>Fungi</taxon>
        <taxon>Dikarya</taxon>
        <taxon>Ascomycota</taxon>
        <taxon>Pezizomycotina</taxon>
        <taxon>Sordariomycetes</taxon>
        <taxon>Hypocreomycetidae</taxon>
        <taxon>Hypocreales</taxon>
        <taxon>Nectriaceae</taxon>
        <taxon>Dactylonectria</taxon>
    </lineage>
</organism>
<feature type="chain" id="PRO_5040244996" description="CFEM domain-containing protein" evidence="17">
    <location>
        <begin position="21"/>
        <end position="426"/>
    </location>
</feature>
<feature type="disulfide bond" evidence="14">
    <location>
        <begin position="56"/>
        <end position="89"/>
    </location>
</feature>
<dbReference type="InterPro" id="IPR052337">
    <property type="entry name" value="SAT4-like"/>
</dbReference>
<evidence type="ECO:0000259" key="18">
    <source>
        <dbReference type="PROSITE" id="PS52012"/>
    </source>
</evidence>
<dbReference type="OrthoDB" id="2496787at2759"/>
<dbReference type="InterPro" id="IPR049326">
    <property type="entry name" value="Rhodopsin_dom_fungi"/>
</dbReference>
<comment type="similarity">
    <text evidence="4">Belongs to the RBT5 family.</text>
</comment>
<dbReference type="EMBL" id="JAGMUU010000003">
    <property type="protein sequence ID" value="KAH7157929.1"/>
    <property type="molecule type" value="Genomic_DNA"/>
</dbReference>
<keyword evidence="9 16" id="KW-1133">Transmembrane helix</keyword>
<accession>A0A9P9FC04</accession>
<evidence type="ECO:0000313" key="19">
    <source>
        <dbReference type="EMBL" id="KAH7157929.1"/>
    </source>
</evidence>
<dbReference type="AlphaFoldDB" id="A0A9P9FC04"/>
<keyword evidence="7 16" id="KW-0812">Transmembrane</keyword>
<feature type="transmembrane region" description="Helical" evidence="16">
    <location>
        <begin position="213"/>
        <end position="233"/>
    </location>
</feature>
<sequence length="426" mass="47401">MRLLVISLLFGALANHLVHAAGFADLAAQLPDCGLKCVQESIPQSPCELTNSTCLCTDQTFAGLTQLCVAKSCTVKESLTMLRLQNLACNIPVPSRQVTFKIHAIVACVLAEVCVGLRIFAKLKLMGQLKLEDYFIMVAGVATIPYLYLHCTLADLGFGLNIWDIQPFDNLYQLLKLFWIDQMMYSLLLYSTKLSLLFFLYGIFPSRSFRRTAIALGGFVAVSGVTTLITTGLQCMPASHNWTGWDGEHAGHCNDLNSQTYAFGAINMFCDICILIMPLHELYNLQVRGRQKLQLFVMFSLGIIVTVFSVIRLPFLVNLGKTSNPTWEYVEVTIWSIWETELGMVCACLPAIRHLLKNVWPEAMRTIATMMSSGRTKDTGYSQSGSHQDRSKTDNKKKDYYELDERSLIANGAKGAANASNTNIRV</sequence>